<feature type="transmembrane region" description="Helical" evidence="12">
    <location>
        <begin position="110"/>
        <end position="134"/>
    </location>
</feature>
<keyword evidence="4 12" id="KW-0812">Transmembrane</keyword>
<evidence type="ECO:0000256" key="2">
    <source>
        <dbReference type="ARBA" id="ARBA00022475"/>
    </source>
</evidence>
<dbReference type="KEGG" id="rpb:RPB_0201"/>
<evidence type="ECO:0000256" key="5">
    <source>
        <dbReference type="ARBA" id="ARBA00022989"/>
    </source>
</evidence>
<keyword evidence="9 12" id="KW-0407">Ion channel</keyword>
<dbReference type="GO" id="GO:0062054">
    <property type="term" value="F:fluoride channel activity"/>
    <property type="evidence" value="ECO:0007669"/>
    <property type="project" value="UniProtKB-UniRule"/>
</dbReference>
<gene>
    <name evidence="12" type="primary">fluC</name>
    <name evidence="12" type="synonym">crcB</name>
    <name evidence="13" type="ordered locus">RPB_0201</name>
</gene>
<feature type="binding site" evidence="12">
    <location>
        <position position="88"/>
    </location>
    <ligand>
        <name>Na(+)</name>
        <dbReference type="ChEBI" id="CHEBI:29101"/>
        <note>structural</note>
    </ligand>
</feature>
<dbReference type="Pfam" id="PF02537">
    <property type="entry name" value="CRCB"/>
    <property type="match status" value="1"/>
</dbReference>
<name>Q2J3P8_RHOP2</name>
<reference evidence="13 14" key="1">
    <citation type="submission" date="2006-01" db="EMBL/GenBank/DDBJ databases">
        <title>Complete sequence of Rhodopseudomonas palustris HaA2.</title>
        <authorList>
            <consortium name="US DOE Joint Genome Institute"/>
            <person name="Copeland A."/>
            <person name="Lucas S."/>
            <person name="Lapidus A."/>
            <person name="Barry K."/>
            <person name="Detter J.C."/>
            <person name="Glavina T."/>
            <person name="Hammon N."/>
            <person name="Israni S."/>
            <person name="Pitluck S."/>
            <person name="Chain P."/>
            <person name="Malfatti S."/>
            <person name="Shin M."/>
            <person name="Vergez L."/>
            <person name="Schmutz J."/>
            <person name="Larimer F."/>
            <person name="Land M."/>
            <person name="Hauser L."/>
            <person name="Pelletier D.A."/>
            <person name="Kyrpides N."/>
            <person name="Anderson I."/>
            <person name="Oda Y."/>
            <person name="Harwood C.S."/>
            <person name="Richardson P."/>
        </authorList>
    </citation>
    <scope>NUCLEOTIDE SEQUENCE [LARGE SCALE GENOMIC DNA]</scope>
    <source>
        <strain evidence="13 14">HaA2</strain>
    </source>
</reference>
<evidence type="ECO:0000256" key="7">
    <source>
        <dbReference type="ARBA" id="ARBA00023065"/>
    </source>
</evidence>
<sequence length="153" mass="16055">MALEQPMPTSRIVLCTAVALGSAVGALSRFGSASIIADLWGAGDLVATAFVNIVGSFVIALYATLTATRGAFPMSESSRQFVMAGFCGGYTTRSLMGLDTFMIILDHHAFYGVAYVTGVVAMSLLAAASGYGLGRMFDPRSDSRTMEECRALS</sequence>
<evidence type="ECO:0000256" key="12">
    <source>
        <dbReference type="HAMAP-Rule" id="MF_00454"/>
    </source>
</evidence>
<evidence type="ECO:0000256" key="3">
    <source>
        <dbReference type="ARBA" id="ARBA00022519"/>
    </source>
</evidence>
<comment type="activity regulation">
    <text evidence="12">Na(+) is not transported, but it plays an essential structural role and its presence is essential for fluoride channel function.</text>
</comment>
<dbReference type="GO" id="GO:0140114">
    <property type="term" value="P:cellular detoxification of fluoride"/>
    <property type="evidence" value="ECO:0007669"/>
    <property type="project" value="UniProtKB-UniRule"/>
</dbReference>
<keyword evidence="2 12" id="KW-1003">Cell membrane</keyword>
<comment type="similarity">
    <text evidence="10 12">Belongs to the fluoride channel Fluc/FEX (TC 1.A.43) family.</text>
</comment>
<evidence type="ECO:0000256" key="6">
    <source>
        <dbReference type="ARBA" id="ARBA00023053"/>
    </source>
</evidence>
<keyword evidence="12" id="KW-0813">Transport</keyword>
<comment type="function">
    <text evidence="12">Fluoride-specific ion channel. Important for reducing fluoride concentration in the cell, thus reducing its toxicity.</text>
</comment>
<dbReference type="Proteomes" id="UP000008809">
    <property type="component" value="Chromosome"/>
</dbReference>
<evidence type="ECO:0000313" key="14">
    <source>
        <dbReference type="Proteomes" id="UP000008809"/>
    </source>
</evidence>
<evidence type="ECO:0000256" key="9">
    <source>
        <dbReference type="ARBA" id="ARBA00023303"/>
    </source>
</evidence>
<feature type="transmembrane region" description="Helical" evidence="12">
    <location>
        <begin position="81"/>
        <end position="104"/>
    </location>
</feature>
<feature type="binding site" evidence="12">
    <location>
        <position position="91"/>
    </location>
    <ligand>
        <name>Na(+)</name>
        <dbReference type="ChEBI" id="CHEBI:29101"/>
        <note>structural</note>
    </ligand>
</feature>
<dbReference type="STRING" id="316058.RPB_0201"/>
<keyword evidence="7 12" id="KW-0406">Ion transport</keyword>
<evidence type="ECO:0000256" key="1">
    <source>
        <dbReference type="ARBA" id="ARBA00004651"/>
    </source>
</evidence>
<dbReference type="InterPro" id="IPR003691">
    <property type="entry name" value="FluC"/>
</dbReference>
<keyword evidence="12" id="KW-0479">Metal-binding</keyword>
<keyword evidence="3 12" id="KW-0997">Cell inner membrane</keyword>
<dbReference type="HOGENOM" id="CLU_114342_3_0_5"/>
<dbReference type="HAMAP" id="MF_00454">
    <property type="entry name" value="FluC"/>
    <property type="match status" value="1"/>
</dbReference>
<keyword evidence="5 12" id="KW-1133">Transmembrane helix</keyword>
<keyword evidence="14" id="KW-1185">Reference proteome</keyword>
<dbReference type="EMBL" id="CP000250">
    <property type="protein sequence ID" value="ABD04912.1"/>
    <property type="molecule type" value="Genomic_DNA"/>
</dbReference>
<proteinExistence type="inferred from homology"/>
<accession>Q2J3P8</accession>
<dbReference type="AlphaFoldDB" id="Q2J3P8"/>
<keyword evidence="6 12" id="KW-0915">Sodium</keyword>
<keyword evidence="8 12" id="KW-0472">Membrane</keyword>
<feature type="transmembrane region" description="Helical" evidence="12">
    <location>
        <begin position="49"/>
        <end position="69"/>
    </location>
</feature>
<dbReference type="GO" id="GO:0046872">
    <property type="term" value="F:metal ion binding"/>
    <property type="evidence" value="ECO:0007669"/>
    <property type="project" value="UniProtKB-KW"/>
</dbReference>
<organism evidence="13 14">
    <name type="scientific">Rhodopseudomonas palustris (strain HaA2)</name>
    <dbReference type="NCBI Taxonomy" id="316058"/>
    <lineage>
        <taxon>Bacteria</taxon>
        <taxon>Pseudomonadati</taxon>
        <taxon>Pseudomonadota</taxon>
        <taxon>Alphaproteobacteria</taxon>
        <taxon>Hyphomicrobiales</taxon>
        <taxon>Nitrobacteraceae</taxon>
        <taxon>Rhodopseudomonas</taxon>
    </lineage>
</organism>
<dbReference type="GO" id="GO:0005886">
    <property type="term" value="C:plasma membrane"/>
    <property type="evidence" value="ECO:0007669"/>
    <property type="project" value="UniProtKB-SubCell"/>
</dbReference>
<evidence type="ECO:0000256" key="10">
    <source>
        <dbReference type="ARBA" id="ARBA00035120"/>
    </source>
</evidence>
<comment type="subcellular location">
    <subcellularLocation>
        <location evidence="12">Cell inner membrane</location>
        <topology evidence="12">Multi-pass membrane protein</topology>
    </subcellularLocation>
    <subcellularLocation>
        <location evidence="1">Cell membrane</location>
        <topology evidence="1">Multi-pass membrane protein</topology>
    </subcellularLocation>
</comment>
<comment type="catalytic activity">
    <reaction evidence="11">
        <text>fluoride(in) = fluoride(out)</text>
        <dbReference type="Rhea" id="RHEA:76159"/>
        <dbReference type="ChEBI" id="CHEBI:17051"/>
    </reaction>
    <physiologicalReaction direction="left-to-right" evidence="11">
        <dbReference type="Rhea" id="RHEA:76160"/>
    </physiologicalReaction>
</comment>
<dbReference type="eggNOG" id="COG0239">
    <property type="taxonomic scope" value="Bacteria"/>
</dbReference>
<evidence type="ECO:0000313" key="13">
    <source>
        <dbReference type="EMBL" id="ABD04912.1"/>
    </source>
</evidence>
<evidence type="ECO:0000256" key="8">
    <source>
        <dbReference type="ARBA" id="ARBA00023136"/>
    </source>
</evidence>
<evidence type="ECO:0000256" key="4">
    <source>
        <dbReference type="ARBA" id="ARBA00022692"/>
    </source>
</evidence>
<protein>
    <recommendedName>
        <fullName evidence="12">Fluoride-specific ion channel FluC</fullName>
    </recommendedName>
</protein>
<evidence type="ECO:0000256" key="11">
    <source>
        <dbReference type="ARBA" id="ARBA00035585"/>
    </source>
</evidence>